<gene>
    <name evidence="5" type="ORF">F503_05532</name>
</gene>
<dbReference type="Proteomes" id="UP000016923">
    <property type="component" value="Unassembled WGS sequence"/>
</dbReference>
<dbReference type="PANTHER" id="PTHR48050:SF13">
    <property type="entry name" value="STEROL 3-BETA-GLUCOSYLTRANSFERASE UGT80A2"/>
    <property type="match status" value="1"/>
</dbReference>
<dbReference type="GO" id="GO:0008194">
    <property type="term" value="F:UDP-glycosyltransferase activity"/>
    <property type="evidence" value="ECO:0007669"/>
    <property type="project" value="InterPro"/>
</dbReference>
<dbReference type="VEuPathDB" id="FungiDB:F503_05532"/>
<dbReference type="InterPro" id="IPR002213">
    <property type="entry name" value="UDP_glucos_trans"/>
</dbReference>
<feature type="transmembrane region" description="Helical" evidence="3">
    <location>
        <begin position="55"/>
        <end position="78"/>
    </location>
</feature>
<evidence type="ECO:0000313" key="6">
    <source>
        <dbReference type="Proteomes" id="UP000016923"/>
    </source>
</evidence>
<dbReference type="STRING" id="1262450.S3CC07"/>
<dbReference type="PANTHER" id="PTHR48050">
    <property type="entry name" value="STEROL 3-BETA-GLUCOSYLTRANSFERASE"/>
    <property type="match status" value="1"/>
</dbReference>
<evidence type="ECO:0000256" key="1">
    <source>
        <dbReference type="ARBA" id="ARBA00022679"/>
    </source>
</evidence>
<dbReference type="Gene3D" id="3.40.50.2000">
    <property type="entry name" value="Glycogen Phosphorylase B"/>
    <property type="match status" value="2"/>
</dbReference>
<keyword evidence="6" id="KW-1185">Reference proteome</keyword>
<reference evidence="5 6" key="1">
    <citation type="journal article" date="2013" name="BMC Genomics">
        <title>The genome and transcriptome of the pine saprophyte Ophiostoma piceae, and a comparison with the bark beetle-associated pine pathogen Grosmannia clavigera.</title>
        <authorList>
            <person name="Haridas S."/>
            <person name="Wang Y."/>
            <person name="Lim L."/>
            <person name="Massoumi Alamouti S."/>
            <person name="Jackman S."/>
            <person name="Docking R."/>
            <person name="Robertson G."/>
            <person name="Birol I."/>
            <person name="Bohlmann J."/>
            <person name="Breuil C."/>
        </authorList>
    </citation>
    <scope>NUCLEOTIDE SEQUENCE [LARGE SCALE GENOMIC DNA]</scope>
    <source>
        <strain evidence="5 6">UAMH 11346</strain>
    </source>
</reference>
<dbReference type="GO" id="GO:0016758">
    <property type="term" value="F:hexosyltransferase activity"/>
    <property type="evidence" value="ECO:0007669"/>
    <property type="project" value="UniProtKB-ARBA"/>
</dbReference>
<dbReference type="OrthoDB" id="5835829at2759"/>
<dbReference type="HOGENOM" id="CLU_000537_4_0_1"/>
<dbReference type="Pfam" id="PF06722">
    <property type="entry name" value="EryCIII-like_C"/>
    <property type="match status" value="1"/>
</dbReference>
<keyword evidence="3" id="KW-0812">Transmembrane</keyword>
<keyword evidence="1 5" id="KW-0808">Transferase</keyword>
<dbReference type="eggNOG" id="KOG1192">
    <property type="taxonomic scope" value="Eukaryota"/>
</dbReference>
<feature type="region of interest" description="Disordered" evidence="2">
    <location>
        <begin position="671"/>
        <end position="695"/>
    </location>
</feature>
<keyword evidence="3" id="KW-1133">Transmembrane helix</keyword>
<proteinExistence type="predicted"/>
<evidence type="ECO:0000256" key="2">
    <source>
        <dbReference type="SAM" id="MobiDB-lite"/>
    </source>
</evidence>
<dbReference type="InterPro" id="IPR050426">
    <property type="entry name" value="Glycosyltransferase_28"/>
</dbReference>
<accession>S3CC07</accession>
<dbReference type="CDD" id="cd03784">
    <property type="entry name" value="GT1_Gtf-like"/>
    <property type="match status" value="1"/>
</dbReference>
<feature type="domain" description="Erythromycin biosynthesis protein CIII-like C-terminal" evidence="4">
    <location>
        <begin position="515"/>
        <end position="600"/>
    </location>
</feature>
<dbReference type="InterPro" id="IPR010610">
    <property type="entry name" value="EryCIII-like_C"/>
</dbReference>
<name>S3CC07_OPHP1</name>
<evidence type="ECO:0000313" key="5">
    <source>
        <dbReference type="EMBL" id="EPE10437.1"/>
    </source>
</evidence>
<evidence type="ECO:0000259" key="4">
    <source>
        <dbReference type="Pfam" id="PF06722"/>
    </source>
</evidence>
<dbReference type="AlphaFoldDB" id="S3CC07"/>
<keyword evidence="3" id="KW-0472">Membrane</keyword>
<sequence length="695" mass="76025">MQRQGPSGLGNHAHAHLQHHQQNHYRLAPEHVVGLAYTHAQSADLGLGSGAYSPYLLPVLGVLVLVSAVLIFIALGLLRGSLPGSRYLYRAHPQWALSPDLEGVDSDYERYTDDPSASSSSATMKVLVATYPYTGHFNPAKPVVEELLRRGHEVVWMTGPSFKDKVLKTGARFAPMSEDALVDDDNIHRIEGKVTLSKMADYLRRLFIARIPAQVNDYHRVVMGTLAAEASGIPRYIPPHPKKADDIDDAASSEYTEPDILPPFAADLLVVDFCTYAARCYMDLTGTPYATLGINPLVTLDPEIPPWGSGLQPPTTRLGLMGIQLLHYMGIFFFISRLSSDFNKVRRQMGLPPRSRWRSYADDVRSPDLHIQMTTPMFEFPRKNMLPSVTFVGPLLPTWQAKPSEDNGDGRDDKSEDWPTPPWWDEMLNHPRERVVHITQGTISVNTDLLVKPTIEALAGRDDLLLIITGKNVEGMFEDGETEELLSKNDDNITIGGDSVSADGGEPPAPKMKRPANVRTAPFVPHLRLLPHVGVMVTNAGYNGTLTALSCGVPLVCAGRSEDKADVSSRVAWSGAGIDLGTAAPTTGAVRAAVLRIVEAGLGAGSRRNSTAINTLEADTELSRAMAAIDKIHGPEHNYRAAAKHIRDDFAQHNPPVEAADALEKLVLQKKTGRRVSHGHPRRSSLKAPKLNRPN</sequence>
<dbReference type="SUPFAM" id="SSF53756">
    <property type="entry name" value="UDP-Glycosyltransferase/glycogen phosphorylase"/>
    <property type="match status" value="1"/>
</dbReference>
<dbReference type="EMBL" id="KE148146">
    <property type="protein sequence ID" value="EPE10437.1"/>
    <property type="molecule type" value="Genomic_DNA"/>
</dbReference>
<organism evidence="5 6">
    <name type="scientific">Ophiostoma piceae (strain UAMH 11346)</name>
    <name type="common">Sap stain fungus</name>
    <dbReference type="NCBI Taxonomy" id="1262450"/>
    <lineage>
        <taxon>Eukaryota</taxon>
        <taxon>Fungi</taxon>
        <taxon>Dikarya</taxon>
        <taxon>Ascomycota</taxon>
        <taxon>Pezizomycotina</taxon>
        <taxon>Sordariomycetes</taxon>
        <taxon>Sordariomycetidae</taxon>
        <taxon>Ophiostomatales</taxon>
        <taxon>Ophiostomataceae</taxon>
        <taxon>Ophiostoma</taxon>
    </lineage>
</organism>
<protein>
    <submittedName>
        <fullName evidence="5">Udp-glucuronosyl udp-glucosyltransferase</fullName>
    </submittedName>
</protein>
<feature type="compositionally biased region" description="Basic and acidic residues" evidence="2">
    <location>
        <begin position="403"/>
        <end position="417"/>
    </location>
</feature>
<evidence type="ECO:0000256" key="3">
    <source>
        <dbReference type="SAM" id="Phobius"/>
    </source>
</evidence>
<feature type="compositionally biased region" description="Basic residues" evidence="2">
    <location>
        <begin position="671"/>
        <end position="685"/>
    </location>
</feature>
<feature type="region of interest" description="Disordered" evidence="2">
    <location>
        <begin position="400"/>
        <end position="425"/>
    </location>
</feature>